<proteinExistence type="predicted"/>
<dbReference type="AlphaFoldDB" id="A0A6J6C3W5"/>
<reference evidence="1" key="1">
    <citation type="submission" date="2020-05" db="EMBL/GenBank/DDBJ databases">
        <authorList>
            <person name="Chiriac C."/>
            <person name="Salcher M."/>
            <person name="Ghai R."/>
            <person name="Kavagutti S V."/>
        </authorList>
    </citation>
    <scope>NUCLEOTIDE SEQUENCE</scope>
</reference>
<organism evidence="1">
    <name type="scientific">freshwater metagenome</name>
    <dbReference type="NCBI Taxonomy" id="449393"/>
    <lineage>
        <taxon>unclassified sequences</taxon>
        <taxon>metagenomes</taxon>
        <taxon>ecological metagenomes</taxon>
    </lineage>
</organism>
<accession>A0A6J6C3W5</accession>
<gene>
    <name evidence="1" type="ORF">UFOPK1440_00771</name>
</gene>
<protein>
    <submittedName>
        <fullName evidence="1">Unannotated protein</fullName>
    </submittedName>
</protein>
<evidence type="ECO:0000313" key="1">
    <source>
        <dbReference type="EMBL" id="CAB4545747.1"/>
    </source>
</evidence>
<sequence length="137" mass="14071">MIHPLIGERFGGVAVDAVAGGSGVGVAFPWGAARGLGNALVGLAFDGDRDRGEALFVPLLDPLFESSASAAVHEHDAGNFAAAFRGQTEPGKDARGLTLIREALEKDGLDGARRNEAFGGVDDGRRLQVAKGGDLFA</sequence>
<name>A0A6J6C3W5_9ZZZZ</name>
<dbReference type="EMBL" id="CAEZSP010000037">
    <property type="protein sequence ID" value="CAB4545747.1"/>
    <property type="molecule type" value="Genomic_DNA"/>
</dbReference>